<dbReference type="RefSeq" id="WP_216455700.1">
    <property type="nucleotide sequence ID" value="NZ_JAHLQL010000001.1"/>
</dbReference>
<feature type="binding site" evidence="3">
    <location>
        <position position="39"/>
    </location>
    <ligand>
        <name>substrate</name>
    </ligand>
</feature>
<proteinExistence type="inferred from homology"/>
<evidence type="ECO:0000256" key="4">
    <source>
        <dbReference type="PIRNR" id="PIRNR001338"/>
    </source>
</evidence>
<feature type="domain" description="PurE" evidence="5">
    <location>
        <begin position="1"/>
        <end position="149"/>
    </location>
</feature>
<dbReference type="GO" id="GO:0034023">
    <property type="term" value="F:5-(carboxyamino)imidazole ribonucleotide mutase activity"/>
    <property type="evidence" value="ECO:0007669"/>
    <property type="project" value="UniProtKB-EC"/>
</dbReference>
<evidence type="ECO:0000313" key="7">
    <source>
        <dbReference type="Proteomes" id="UP000736583"/>
    </source>
</evidence>
<dbReference type="EMBL" id="JAHLQL010000001">
    <property type="protein sequence ID" value="MBU5590532.1"/>
    <property type="molecule type" value="Genomic_DNA"/>
</dbReference>
<comment type="caution">
    <text evidence="6">The sequence shown here is derived from an EMBL/GenBank/DDBJ whole genome shotgun (WGS) entry which is preliminary data.</text>
</comment>
<protein>
    <recommendedName>
        <fullName evidence="3 4">N5-carboxyaminoimidazole ribonucleotide mutase</fullName>
        <shortName evidence="3 4">N5-CAIR mutase</shortName>
        <ecNumber evidence="3 4">5.4.99.18</ecNumber>
    </recommendedName>
    <alternativeName>
        <fullName evidence="3">5-(carboxyamino)imidazole ribonucleotide mutase</fullName>
    </alternativeName>
</protein>
<dbReference type="GO" id="GO:0004638">
    <property type="term" value="F:phosphoribosylaminoimidazole carboxylase activity"/>
    <property type="evidence" value="ECO:0007669"/>
    <property type="project" value="UniProtKB-EC"/>
</dbReference>
<dbReference type="InterPro" id="IPR033747">
    <property type="entry name" value="PurE_ClassI"/>
</dbReference>
<dbReference type="InterPro" id="IPR000031">
    <property type="entry name" value="PurE_dom"/>
</dbReference>
<gene>
    <name evidence="3 6" type="primary">purE</name>
    <name evidence="6" type="ORF">KQI89_02030</name>
</gene>
<dbReference type="PANTHER" id="PTHR23046:SF2">
    <property type="entry name" value="PHOSPHORIBOSYLAMINOIMIDAZOLE CARBOXYLASE"/>
    <property type="match status" value="1"/>
</dbReference>
<keyword evidence="7" id="KW-1185">Reference proteome</keyword>
<dbReference type="EC" id="5.4.99.18" evidence="3 4"/>
<dbReference type="NCBIfam" id="TIGR01162">
    <property type="entry name" value="purE"/>
    <property type="match status" value="1"/>
</dbReference>
<feature type="binding site" evidence="3">
    <location>
        <position position="12"/>
    </location>
    <ligand>
        <name>substrate</name>
    </ligand>
</feature>
<name>A0ABS6EWD3_9CLOT</name>
<evidence type="ECO:0000259" key="5">
    <source>
        <dbReference type="SMART" id="SM01001"/>
    </source>
</evidence>
<evidence type="ECO:0000256" key="3">
    <source>
        <dbReference type="HAMAP-Rule" id="MF_01929"/>
    </source>
</evidence>
<comment type="pathway">
    <text evidence="3 4">Purine metabolism; IMP biosynthesis via de novo pathway; 5-amino-1-(5-phospho-D-ribosyl)imidazole-4-carboxylate from 5-amino-1-(5-phospho-D-ribosyl)imidazole (N5-CAIR route): step 2/2.</text>
</comment>
<keyword evidence="1 3" id="KW-0658">Purine biosynthesis</keyword>
<comment type="similarity">
    <text evidence="3">Belongs to the AIR carboxylase family. Class I subfamily.</text>
</comment>
<accession>A0ABS6EWD3</accession>
<sequence>MKVAIIFGSKSDKEIMSGAAKALKEFNVEYKAFILSAHRVPEKLLEIIETLEKEDFQCIIAGAGLAAHLPGVIASHTILPVIGVPINAALGGQDSLYSIVQMPKAIPVATVGINNSYNAGILAAEILSIKYPEIREALYKYRKNMKENFIKENEEGVEF</sequence>
<evidence type="ECO:0000256" key="1">
    <source>
        <dbReference type="ARBA" id="ARBA00022755"/>
    </source>
</evidence>
<dbReference type="PIRSF" id="PIRSF001338">
    <property type="entry name" value="AIR_carboxylase"/>
    <property type="match status" value="1"/>
</dbReference>
<dbReference type="InterPro" id="IPR024694">
    <property type="entry name" value="PurE_prokaryotes"/>
</dbReference>
<reference evidence="6 7" key="1">
    <citation type="submission" date="2021-06" db="EMBL/GenBank/DDBJ databases">
        <authorList>
            <person name="Sun Q."/>
            <person name="Li D."/>
        </authorList>
    </citation>
    <scope>NUCLEOTIDE SEQUENCE [LARGE SCALE GENOMIC DNA]</scope>
    <source>
        <strain evidence="6 7">MSJ-4</strain>
    </source>
</reference>
<keyword evidence="6" id="KW-0456">Lyase</keyword>
<dbReference type="HAMAP" id="MF_01929">
    <property type="entry name" value="PurE_classI"/>
    <property type="match status" value="1"/>
</dbReference>
<evidence type="ECO:0000256" key="2">
    <source>
        <dbReference type="ARBA" id="ARBA00023235"/>
    </source>
</evidence>
<comment type="catalytic activity">
    <reaction evidence="3 4">
        <text>5-carboxyamino-1-(5-phospho-D-ribosyl)imidazole + H(+) = 5-amino-1-(5-phospho-D-ribosyl)imidazole-4-carboxylate</text>
        <dbReference type="Rhea" id="RHEA:13193"/>
        <dbReference type="ChEBI" id="CHEBI:15378"/>
        <dbReference type="ChEBI" id="CHEBI:58730"/>
        <dbReference type="ChEBI" id="CHEBI:77657"/>
        <dbReference type="EC" id="5.4.99.18"/>
    </reaction>
</comment>
<organism evidence="6 7">
    <name type="scientific">Clostridium simiarum</name>
    <dbReference type="NCBI Taxonomy" id="2841506"/>
    <lineage>
        <taxon>Bacteria</taxon>
        <taxon>Bacillati</taxon>
        <taxon>Bacillota</taxon>
        <taxon>Clostridia</taxon>
        <taxon>Eubacteriales</taxon>
        <taxon>Clostridiaceae</taxon>
        <taxon>Clostridium</taxon>
    </lineage>
</organism>
<dbReference type="Pfam" id="PF00731">
    <property type="entry name" value="AIRC"/>
    <property type="match status" value="1"/>
</dbReference>
<dbReference type="Proteomes" id="UP000736583">
    <property type="component" value="Unassembled WGS sequence"/>
</dbReference>
<evidence type="ECO:0000313" key="6">
    <source>
        <dbReference type="EMBL" id="MBU5590532.1"/>
    </source>
</evidence>
<feature type="binding site" evidence="3">
    <location>
        <position position="9"/>
    </location>
    <ligand>
        <name>substrate</name>
    </ligand>
</feature>
<dbReference type="PANTHER" id="PTHR23046">
    <property type="entry name" value="PHOSPHORIBOSYLAMINOIMIDAZOLE CARBOXYLASE CATALYTIC SUBUNIT"/>
    <property type="match status" value="1"/>
</dbReference>
<keyword evidence="2 3" id="KW-0413">Isomerase</keyword>
<comment type="function">
    <text evidence="3 4">Catalyzes the conversion of N5-carboxyaminoimidazole ribonucleotide (N5-CAIR) to 4-carboxy-5-aminoimidazole ribonucleotide (CAIR).</text>
</comment>
<dbReference type="SMART" id="SM01001">
    <property type="entry name" value="AIRC"/>
    <property type="match status" value="1"/>
</dbReference>